<gene>
    <name evidence="1" type="ORF">SDC9_85438</name>
</gene>
<accession>A0A644ZET8</accession>
<comment type="caution">
    <text evidence="1">The sequence shown here is derived from an EMBL/GenBank/DDBJ whole genome shotgun (WGS) entry which is preliminary data.</text>
</comment>
<evidence type="ECO:0000313" key="1">
    <source>
        <dbReference type="EMBL" id="MPM38808.1"/>
    </source>
</evidence>
<organism evidence="1">
    <name type="scientific">bioreactor metagenome</name>
    <dbReference type="NCBI Taxonomy" id="1076179"/>
    <lineage>
        <taxon>unclassified sequences</taxon>
        <taxon>metagenomes</taxon>
        <taxon>ecological metagenomes</taxon>
    </lineage>
</organism>
<dbReference type="AlphaFoldDB" id="A0A644ZET8"/>
<protein>
    <submittedName>
        <fullName evidence="1">Uncharacterized protein</fullName>
    </submittedName>
</protein>
<reference evidence="1" key="1">
    <citation type="submission" date="2019-08" db="EMBL/GenBank/DDBJ databases">
        <authorList>
            <person name="Kucharzyk K."/>
            <person name="Murdoch R.W."/>
            <person name="Higgins S."/>
            <person name="Loffler F."/>
        </authorList>
    </citation>
    <scope>NUCLEOTIDE SEQUENCE</scope>
</reference>
<proteinExistence type="predicted"/>
<name>A0A644ZET8_9ZZZZ</name>
<sequence length="143" mass="16394">MQFPACPILAGEKHNLIRSRLQRNVRQRPLIKVVRIVREEIPLQCNRGGRGVLELHPFVPLAVRIRNGERIVLEHFVDMHGVACIHDRHRGRSKRLVAVCRFKGGKRGIDRLPRFVFHGGNTLRQQRLPFHAVDGVALQVGEQ</sequence>
<dbReference type="EMBL" id="VSSQ01008415">
    <property type="protein sequence ID" value="MPM38808.1"/>
    <property type="molecule type" value="Genomic_DNA"/>
</dbReference>